<evidence type="ECO:0000256" key="7">
    <source>
        <dbReference type="ARBA" id="ARBA00023136"/>
    </source>
</evidence>
<feature type="non-terminal residue" evidence="10">
    <location>
        <position position="183"/>
    </location>
</feature>
<evidence type="ECO:0000313" key="10">
    <source>
        <dbReference type="EMBL" id="KKL54227.1"/>
    </source>
</evidence>
<comment type="subcellular location">
    <subcellularLocation>
        <location evidence="1">Cell membrane</location>
        <topology evidence="1">Multi-pass membrane protein</topology>
    </subcellularLocation>
</comment>
<dbReference type="CDD" id="cd06261">
    <property type="entry name" value="TM_PBP2"/>
    <property type="match status" value="1"/>
</dbReference>
<dbReference type="InterPro" id="IPR051789">
    <property type="entry name" value="Bact_Polyamine_Transport"/>
</dbReference>
<dbReference type="InterPro" id="IPR000515">
    <property type="entry name" value="MetI-like"/>
</dbReference>
<evidence type="ECO:0000256" key="2">
    <source>
        <dbReference type="ARBA" id="ARBA00007069"/>
    </source>
</evidence>
<dbReference type="PROSITE" id="PS50928">
    <property type="entry name" value="ABC_TM1"/>
    <property type="match status" value="1"/>
</dbReference>
<feature type="domain" description="ABC transmembrane type-1" evidence="9">
    <location>
        <begin position="85"/>
        <end position="183"/>
    </location>
</feature>
<comment type="caution">
    <text evidence="10">The sequence shown here is derived from an EMBL/GenBank/DDBJ whole genome shotgun (WGS) entry which is preliminary data.</text>
</comment>
<dbReference type="SUPFAM" id="SSF161098">
    <property type="entry name" value="MetI-like"/>
    <property type="match status" value="1"/>
</dbReference>
<evidence type="ECO:0000259" key="9">
    <source>
        <dbReference type="PROSITE" id="PS50928"/>
    </source>
</evidence>
<sequence>MADQAAEAEEVIFSVSKKKIKNVKMFKFSVIDIINIFVIVYLMLPIVIILLFSFNAKSAAMFPMAGLTIKWYKKVLTDYKFISALKNSIYVGIVVAAVSVIIGSLASIALTRYNFKFKKFVTFSVLVPITLPPIVLGVALLSFFSSIGFTRSLLTVMISHVLFCTPFVILILNSRLEGFDLSI</sequence>
<comment type="similarity">
    <text evidence="2">Belongs to the binding-protein-dependent transport system permease family. CysTW subfamily.</text>
</comment>
<feature type="transmembrane region" description="Helical" evidence="8">
    <location>
        <begin position="89"/>
        <end position="111"/>
    </location>
</feature>
<evidence type="ECO:0000256" key="3">
    <source>
        <dbReference type="ARBA" id="ARBA00022448"/>
    </source>
</evidence>
<keyword evidence="3" id="KW-0813">Transport</keyword>
<dbReference type="Gene3D" id="1.10.3720.10">
    <property type="entry name" value="MetI-like"/>
    <property type="match status" value="1"/>
</dbReference>
<feature type="transmembrane region" description="Helical" evidence="8">
    <location>
        <begin position="123"/>
        <end position="147"/>
    </location>
</feature>
<organism evidence="10">
    <name type="scientific">marine sediment metagenome</name>
    <dbReference type="NCBI Taxonomy" id="412755"/>
    <lineage>
        <taxon>unclassified sequences</taxon>
        <taxon>metagenomes</taxon>
        <taxon>ecological metagenomes</taxon>
    </lineage>
</organism>
<dbReference type="InterPro" id="IPR035906">
    <property type="entry name" value="MetI-like_sf"/>
</dbReference>
<keyword evidence="6 8" id="KW-1133">Transmembrane helix</keyword>
<proteinExistence type="inferred from homology"/>
<keyword evidence="5 8" id="KW-0812">Transmembrane</keyword>
<evidence type="ECO:0000256" key="6">
    <source>
        <dbReference type="ARBA" id="ARBA00022989"/>
    </source>
</evidence>
<evidence type="ECO:0000256" key="5">
    <source>
        <dbReference type="ARBA" id="ARBA00022692"/>
    </source>
</evidence>
<reference evidence="10" key="1">
    <citation type="journal article" date="2015" name="Nature">
        <title>Complex archaea that bridge the gap between prokaryotes and eukaryotes.</title>
        <authorList>
            <person name="Spang A."/>
            <person name="Saw J.H."/>
            <person name="Jorgensen S.L."/>
            <person name="Zaremba-Niedzwiedzka K."/>
            <person name="Martijn J."/>
            <person name="Lind A.E."/>
            <person name="van Eijk R."/>
            <person name="Schleper C."/>
            <person name="Guy L."/>
            <person name="Ettema T.J."/>
        </authorList>
    </citation>
    <scope>NUCLEOTIDE SEQUENCE</scope>
</reference>
<dbReference type="GO" id="GO:0055085">
    <property type="term" value="P:transmembrane transport"/>
    <property type="evidence" value="ECO:0007669"/>
    <property type="project" value="InterPro"/>
</dbReference>
<name>A0A0F9FSX4_9ZZZZ</name>
<evidence type="ECO:0000256" key="4">
    <source>
        <dbReference type="ARBA" id="ARBA00022475"/>
    </source>
</evidence>
<dbReference type="PANTHER" id="PTHR43848">
    <property type="entry name" value="PUTRESCINE TRANSPORT SYSTEM PERMEASE PROTEIN POTI"/>
    <property type="match status" value="1"/>
</dbReference>
<protein>
    <recommendedName>
        <fullName evidence="9">ABC transmembrane type-1 domain-containing protein</fullName>
    </recommendedName>
</protein>
<feature type="transmembrane region" description="Helical" evidence="8">
    <location>
        <begin position="28"/>
        <end position="54"/>
    </location>
</feature>
<dbReference type="AlphaFoldDB" id="A0A0F9FSX4"/>
<dbReference type="GO" id="GO:0005886">
    <property type="term" value="C:plasma membrane"/>
    <property type="evidence" value="ECO:0007669"/>
    <property type="project" value="UniProtKB-SubCell"/>
</dbReference>
<gene>
    <name evidence="10" type="ORF">LCGC14_2267500</name>
</gene>
<dbReference type="EMBL" id="LAZR01031272">
    <property type="protein sequence ID" value="KKL54227.1"/>
    <property type="molecule type" value="Genomic_DNA"/>
</dbReference>
<keyword evidence="7 8" id="KW-0472">Membrane</keyword>
<accession>A0A0F9FSX4</accession>
<keyword evidence="4" id="KW-1003">Cell membrane</keyword>
<evidence type="ECO:0000256" key="1">
    <source>
        <dbReference type="ARBA" id="ARBA00004651"/>
    </source>
</evidence>
<evidence type="ECO:0000256" key="8">
    <source>
        <dbReference type="SAM" id="Phobius"/>
    </source>
</evidence>
<feature type="transmembrane region" description="Helical" evidence="8">
    <location>
        <begin position="153"/>
        <end position="172"/>
    </location>
</feature>
<dbReference type="PANTHER" id="PTHR43848:SF2">
    <property type="entry name" value="PUTRESCINE TRANSPORT SYSTEM PERMEASE PROTEIN POTI"/>
    <property type="match status" value="1"/>
</dbReference>